<name>A0A856MKX0_9CYAN</name>
<organism evidence="1 2">
    <name type="scientific">Brasilonema sennae CENA114</name>
    <dbReference type="NCBI Taxonomy" id="415709"/>
    <lineage>
        <taxon>Bacteria</taxon>
        <taxon>Bacillati</taxon>
        <taxon>Cyanobacteriota</taxon>
        <taxon>Cyanophyceae</taxon>
        <taxon>Nostocales</taxon>
        <taxon>Scytonemataceae</taxon>
        <taxon>Brasilonema</taxon>
        <taxon>Bromeliae group (in: Brasilonema)</taxon>
    </lineage>
</organism>
<evidence type="ECO:0000313" key="2">
    <source>
        <dbReference type="Proteomes" id="UP000503129"/>
    </source>
</evidence>
<reference evidence="1 2" key="1">
    <citation type="submission" date="2018-06" db="EMBL/GenBank/DDBJ databases">
        <title>Comparative genomics of Brasilonema spp. strains.</title>
        <authorList>
            <person name="Alvarenga D.O."/>
            <person name="Fiore M.F."/>
            <person name="Varani A.M."/>
        </authorList>
    </citation>
    <scope>NUCLEOTIDE SEQUENCE [LARGE SCALE GENOMIC DNA]</scope>
    <source>
        <strain evidence="1 2">CENA114</strain>
    </source>
</reference>
<dbReference type="AlphaFoldDB" id="A0A856MKX0"/>
<dbReference type="EMBL" id="CP030118">
    <property type="protein sequence ID" value="QDL09576.1"/>
    <property type="molecule type" value="Genomic_DNA"/>
</dbReference>
<dbReference type="InterPro" id="IPR011856">
    <property type="entry name" value="tRNA_endonuc-like_dom_sf"/>
</dbReference>
<dbReference type="InterPro" id="IPR014919">
    <property type="entry name" value="XisH"/>
</dbReference>
<sequence>MPAKDIYHYAVRNALEKESWNITASDDLSINI</sequence>
<evidence type="ECO:0000313" key="1">
    <source>
        <dbReference type="EMBL" id="QDL09576.1"/>
    </source>
</evidence>
<dbReference type="Pfam" id="PF08814">
    <property type="entry name" value="XisH"/>
    <property type="match status" value="1"/>
</dbReference>
<gene>
    <name evidence="1" type="ORF">DP114_18260</name>
</gene>
<dbReference type="Proteomes" id="UP000503129">
    <property type="component" value="Chromosome"/>
</dbReference>
<dbReference type="Gene3D" id="3.40.1350.10">
    <property type="match status" value="1"/>
</dbReference>
<keyword evidence="2" id="KW-1185">Reference proteome</keyword>
<accession>A0A856MKX0</accession>
<dbReference type="KEGG" id="bsen:DP114_18260"/>
<protein>
    <submittedName>
        <fullName evidence="1">Uncharacterized protein</fullName>
    </submittedName>
</protein>
<proteinExistence type="predicted"/>
<dbReference type="GO" id="GO:0003676">
    <property type="term" value="F:nucleic acid binding"/>
    <property type="evidence" value="ECO:0007669"/>
    <property type="project" value="InterPro"/>
</dbReference>